<evidence type="ECO:0000256" key="1">
    <source>
        <dbReference type="ARBA" id="ARBA00006432"/>
    </source>
</evidence>
<dbReference type="Pfam" id="PF13193">
    <property type="entry name" value="AMP-binding_C"/>
    <property type="match status" value="1"/>
</dbReference>
<dbReference type="InterPro" id="IPR045851">
    <property type="entry name" value="AMP-bd_C_sf"/>
</dbReference>
<dbReference type="PANTHER" id="PTHR24096">
    <property type="entry name" value="LONG-CHAIN-FATTY-ACID--COA LIGASE"/>
    <property type="match status" value="1"/>
</dbReference>
<accession>A0ABS4GB70</accession>
<dbReference type="SUPFAM" id="SSF56801">
    <property type="entry name" value="Acetyl-CoA synthetase-like"/>
    <property type="match status" value="1"/>
</dbReference>
<dbReference type="Pfam" id="PF00501">
    <property type="entry name" value="AMP-binding"/>
    <property type="match status" value="1"/>
</dbReference>
<sequence>MERIWLKNWPEDMPKEIVYPDGEIPVHEYLKINAREVPDHIAIIFYGTKITYKELDESSNCFANYLISKGIKKGDRVGIYLGNCPQYIIAHFGILKMGGIVCPINPMFKEMELQYQINDAGMSLVVASDFQCFHINGIMDKLPTVKRVVCTNFNDYLPENPSLPILEYMKIKPFSVENVDKFCEIMKNESSAEIYVKVNMDDLALFEYTGGSTGLPKGAMHSHRSHLFKPLAFLYVRSLNQNSVEITPMPYFHIAGMGIMIGNILAKSTNVCLAQFEPSTTLMAIEKYKATHIYTAVPMNLQMMNHPELKKFDLSSLKINLTTSFVVSLNETIAKKWEELTNGCMLIEAAYGLSETHTADTFMPKNNNKYSSVGIPTYGTDIKILDINDKDKEVSLGEQGEIAVKTPGLMVGYWNKPEETDKAFKGGYLLTGDIGKFDEDGYLYWLGRLKEMIKVSGHSVFPEEVEALMNQHPDIVESAVIPEKDDKKGEVVKAFVVIKPDKKGMVKEQELIDWAKENMTPHKAPVYIRFRDELPKSGVKLLRRILREEEEAK</sequence>
<organism evidence="5 6">
    <name type="scientific">Sedimentibacter acidaminivorans</name>
    <dbReference type="NCBI Taxonomy" id="913099"/>
    <lineage>
        <taxon>Bacteria</taxon>
        <taxon>Bacillati</taxon>
        <taxon>Bacillota</taxon>
        <taxon>Tissierellia</taxon>
        <taxon>Sedimentibacter</taxon>
    </lineage>
</organism>
<dbReference type="Gene3D" id="3.30.300.30">
    <property type="match status" value="1"/>
</dbReference>
<dbReference type="RefSeq" id="WP_209510680.1">
    <property type="nucleotide sequence ID" value="NZ_JAGGKS010000002.1"/>
</dbReference>
<feature type="domain" description="AMP-dependent synthetase/ligase" evidence="3">
    <location>
        <begin position="33"/>
        <end position="414"/>
    </location>
</feature>
<evidence type="ECO:0000313" key="6">
    <source>
        <dbReference type="Proteomes" id="UP001519342"/>
    </source>
</evidence>
<reference evidence="5 6" key="1">
    <citation type="submission" date="2021-03" db="EMBL/GenBank/DDBJ databases">
        <title>Genomic Encyclopedia of Type Strains, Phase IV (KMG-IV): sequencing the most valuable type-strain genomes for metagenomic binning, comparative biology and taxonomic classification.</title>
        <authorList>
            <person name="Goeker M."/>
        </authorList>
    </citation>
    <scope>NUCLEOTIDE SEQUENCE [LARGE SCALE GENOMIC DNA]</scope>
    <source>
        <strain evidence="5 6">DSM 24004</strain>
    </source>
</reference>
<dbReference type="EC" id="6.2.1.3" evidence="5"/>
<dbReference type="PANTHER" id="PTHR24096:SF149">
    <property type="entry name" value="AMP-BINDING DOMAIN-CONTAINING PROTEIN-RELATED"/>
    <property type="match status" value="1"/>
</dbReference>
<dbReference type="Gene3D" id="2.30.38.10">
    <property type="entry name" value="Luciferase, Domain 3"/>
    <property type="match status" value="1"/>
</dbReference>
<keyword evidence="2 5" id="KW-0436">Ligase</keyword>
<name>A0ABS4GB70_9FIRM</name>
<gene>
    <name evidence="5" type="ORF">J2Z76_000778</name>
</gene>
<evidence type="ECO:0000256" key="2">
    <source>
        <dbReference type="ARBA" id="ARBA00022598"/>
    </source>
</evidence>
<proteinExistence type="inferred from homology"/>
<keyword evidence="6" id="KW-1185">Reference proteome</keyword>
<dbReference type="InterPro" id="IPR000873">
    <property type="entry name" value="AMP-dep_synth/lig_dom"/>
</dbReference>
<evidence type="ECO:0000313" key="5">
    <source>
        <dbReference type="EMBL" id="MBP1924921.1"/>
    </source>
</evidence>
<comment type="caution">
    <text evidence="5">The sequence shown here is derived from an EMBL/GenBank/DDBJ whole genome shotgun (WGS) entry which is preliminary data.</text>
</comment>
<dbReference type="GO" id="GO:0004467">
    <property type="term" value="F:long-chain fatty acid-CoA ligase activity"/>
    <property type="evidence" value="ECO:0007669"/>
    <property type="project" value="UniProtKB-EC"/>
</dbReference>
<evidence type="ECO:0000259" key="3">
    <source>
        <dbReference type="Pfam" id="PF00501"/>
    </source>
</evidence>
<protein>
    <submittedName>
        <fullName evidence="5">Long-chain acyl-CoA synthetase</fullName>
        <ecNumber evidence="5">6.2.1.3</ecNumber>
    </submittedName>
</protein>
<dbReference type="EMBL" id="JAGGKS010000002">
    <property type="protein sequence ID" value="MBP1924921.1"/>
    <property type="molecule type" value="Genomic_DNA"/>
</dbReference>
<evidence type="ECO:0000259" key="4">
    <source>
        <dbReference type="Pfam" id="PF13193"/>
    </source>
</evidence>
<dbReference type="InterPro" id="IPR025110">
    <property type="entry name" value="AMP-bd_C"/>
</dbReference>
<dbReference type="Gene3D" id="3.40.50.980">
    <property type="match status" value="2"/>
</dbReference>
<feature type="domain" description="AMP-binding enzyme C-terminal" evidence="4">
    <location>
        <begin position="464"/>
        <end position="537"/>
    </location>
</feature>
<comment type="similarity">
    <text evidence="1">Belongs to the ATP-dependent AMP-binding enzyme family.</text>
</comment>
<dbReference type="Proteomes" id="UP001519342">
    <property type="component" value="Unassembled WGS sequence"/>
</dbReference>